<organism evidence="1 2">
    <name type="scientific">Aliidongia dinghuensis</name>
    <dbReference type="NCBI Taxonomy" id="1867774"/>
    <lineage>
        <taxon>Bacteria</taxon>
        <taxon>Pseudomonadati</taxon>
        <taxon>Pseudomonadota</taxon>
        <taxon>Alphaproteobacteria</taxon>
        <taxon>Rhodospirillales</taxon>
        <taxon>Dongiaceae</taxon>
        <taxon>Aliidongia</taxon>
    </lineage>
</organism>
<evidence type="ECO:0000313" key="1">
    <source>
        <dbReference type="EMBL" id="GGF13181.1"/>
    </source>
</evidence>
<evidence type="ECO:0000313" key="2">
    <source>
        <dbReference type="Proteomes" id="UP000646365"/>
    </source>
</evidence>
<dbReference type="RefSeq" id="WP_189044891.1">
    <property type="nucleotide sequence ID" value="NZ_BMJQ01000004.1"/>
</dbReference>
<gene>
    <name evidence="1" type="ORF">GCM10011611_18620</name>
</gene>
<reference evidence="1" key="2">
    <citation type="submission" date="2020-09" db="EMBL/GenBank/DDBJ databases">
        <authorList>
            <person name="Sun Q."/>
            <person name="Zhou Y."/>
        </authorList>
    </citation>
    <scope>NUCLEOTIDE SEQUENCE</scope>
    <source>
        <strain evidence="1">CGMCC 1.15725</strain>
    </source>
</reference>
<accession>A0A8J3E2S0</accession>
<dbReference type="EMBL" id="BMJQ01000004">
    <property type="protein sequence ID" value="GGF13181.1"/>
    <property type="molecule type" value="Genomic_DNA"/>
</dbReference>
<dbReference type="AlphaFoldDB" id="A0A8J3E2S0"/>
<comment type="caution">
    <text evidence="1">The sequence shown here is derived from an EMBL/GenBank/DDBJ whole genome shotgun (WGS) entry which is preliminary data.</text>
</comment>
<sequence length="103" mass="11254">MINFMPIDEPTEPYASPACLLSEVDPAYADPKYDAAEQQAALAAVLDATQALVGQLNRLLPRLPDGPLHTEIMALRDRQAAEVERLAALTSARDIPPDRPPHR</sequence>
<protein>
    <submittedName>
        <fullName evidence="1">Uncharacterized protein</fullName>
    </submittedName>
</protein>
<keyword evidence="2" id="KW-1185">Reference proteome</keyword>
<name>A0A8J3E2S0_9PROT</name>
<proteinExistence type="predicted"/>
<dbReference type="Proteomes" id="UP000646365">
    <property type="component" value="Unassembled WGS sequence"/>
</dbReference>
<reference evidence="1" key="1">
    <citation type="journal article" date="2014" name="Int. J. Syst. Evol. Microbiol.">
        <title>Complete genome sequence of Corynebacterium casei LMG S-19264T (=DSM 44701T), isolated from a smear-ripened cheese.</title>
        <authorList>
            <consortium name="US DOE Joint Genome Institute (JGI-PGF)"/>
            <person name="Walter F."/>
            <person name="Albersmeier A."/>
            <person name="Kalinowski J."/>
            <person name="Ruckert C."/>
        </authorList>
    </citation>
    <scope>NUCLEOTIDE SEQUENCE</scope>
    <source>
        <strain evidence="1">CGMCC 1.15725</strain>
    </source>
</reference>